<gene>
    <name evidence="1" type="ORF">K432DRAFT_307658</name>
</gene>
<proteinExistence type="predicted"/>
<keyword evidence="2" id="KW-1185">Reference proteome</keyword>
<dbReference type="Proteomes" id="UP000250266">
    <property type="component" value="Unassembled WGS sequence"/>
</dbReference>
<sequence length="68" mass="8196">YCEKILPYILAFRKVYKGDVIRPRNIIHIEDGLPVHNARLNEEEYRWHNIIKMWFPANSPDLNPINHI</sequence>
<name>A0A8E2E1U9_9PEZI</name>
<organism evidence="1 2">
    <name type="scientific">Lepidopterella palustris CBS 459.81</name>
    <dbReference type="NCBI Taxonomy" id="1314670"/>
    <lineage>
        <taxon>Eukaryota</taxon>
        <taxon>Fungi</taxon>
        <taxon>Dikarya</taxon>
        <taxon>Ascomycota</taxon>
        <taxon>Pezizomycotina</taxon>
        <taxon>Dothideomycetes</taxon>
        <taxon>Pleosporomycetidae</taxon>
        <taxon>Mytilinidiales</taxon>
        <taxon>Argynnaceae</taxon>
        <taxon>Lepidopterella</taxon>
    </lineage>
</organism>
<accession>A0A8E2E1U9</accession>
<dbReference type="GO" id="GO:0003676">
    <property type="term" value="F:nucleic acid binding"/>
    <property type="evidence" value="ECO:0007669"/>
    <property type="project" value="InterPro"/>
</dbReference>
<feature type="non-terminal residue" evidence="1">
    <location>
        <position position="1"/>
    </location>
</feature>
<dbReference type="Gene3D" id="3.30.420.10">
    <property type="entry name" value="Ribonuclease H-like superfamily/Ribonuclease H"/>
    <property type="match status" value="1"/>
</dbReference>
<dbReference type="AlphaFoldDB" id="A0A8E2E1U9"/>
<dbReference type="OrthoDB" id="5410741at2759"/>
<protein>
    <recommendedName>
        <fullName evidence="3">Tc1-like transposase DDE domain-containing protein</fullName>
    </recommendedName>
</protein>
<evidence type="ECO:0008006" key="3">
    <source>
        <dbReference type="Google" id="ProtNLM"/>
    </source>
</evidence>
<evidence type="ECO:0000313" key="1">
    <source>
        <dbReference type="EMBL" id="OCK75841.1"/>
    </source>
</evidence>
<dbReference type="InterPro" id="IPR036397">
    <property type="entry name" value="RNaseH_sf"/>
</dbReference>
<evidence type="ECO:0000313" key="2">
    <source>
        <dbReference type="Proteomes" id="UP000250266"/>
    </source>
</evidence>
<dbReference type="EMBL" id="KV745269">
    <property type="protein sequence ID" value="OCK75841.1"/>
    <property type="molecule type" value="Genomic_DNA"/>
</dbReference>
<reference evidence="1 2" key="1">
    <citation type="journal article" date="2016" name="Nat. Commun.">
        <title>Ectomycorrhizal ecology is imprinted in the genome of the dominant symbiotic fungus Cenococcum geophilum.</title>
        <authorList>
            <consortium name="DOE Joint Genome Institute"/>
            <person name="Peter M."/>
            <person name="Kohler A."/>
            <person name="Ohm R.A."/>
            <person name="Kuo A."/>
            <person name="Krutzmann J."/>
            <person name="Morin E."/>
            <person name="Arend M."/>
            <person name="Barry K.W."/>
            <person name="Binder M."/>
            <person name="Choi C."/>
            <person name="Clum A."/>
            <person name="Copeland A."/>
            <person name="Grisel N."/>
            <person name="Haridas S."/>
            <person name="Kipfer T."/>
            <person name="LaButti K."/>
            <person name="Lindquist E."/>
            <person name="Lipzen A."/>
            <person name="Maire R."/>
            <person name="Meier B."/>
            <person name="Mihaltcheva S."/>
            <person name="Molinier V."/>
            <person name="Murat C."/>
            <person name="Poggeler S."/>
            <person name="Quandt C.A."/>
            <person name="Sperisen C."/>
            <person name="Tritt A."/>
            <person name="Tisserant E."/>
            <person name="Crous P.W."/>
            <person name="Henrissat B."/>
            <person name="Nehls U."/>
            <person name="Egli S."/>
            <person name="Spatafora J.W."/>
            <person name="Grigoriev I.V."/>
            <person name="Martin F.M."/>
        </authorList>
    </citation>
    <scope>NUCLEOTIDE SEQUENCE [LARGE SCALE GENOMIC DNA]</scope>
    <source>
        <strain evidence="1 2">CBS 459.81</strain>
    </source>
</reference>